<dbReference type="EMBL" id="AP019860">
    <property type="protein sequence ID" value="BBM82555.1"/>
    <property type="molecule type" value="Genomic_DNA"/>
</dbReference>
<feature type="domain" description="Acyl-CoA dehydrogenase/oxidase N-terminal" evidence="9">
    <location>
        <begin position="48"/>
        <end position="165"/>
    </location>
</feature>
<dbReference type="InterPro" id="IPR006089">
    <property type="entry name" value="Acyl-CoA_DH_CS"/>
</dbReference>
<dbReference type="OrthoDB" id="9802447at2"/>
<feature type="domain" description="Acyl-CoA dehydrogenase/oxidase C-terminal" evidence="7">
    <location>
        <begin position="281"/>
        <end position="451"/>
    </location>
</feature>
<dbReference type="InterPro" id="IPR037069">
    <property type="entry name" value="AcylCoA_DH/ox_N_sf"/>
</dbReference>
<dbReference type="Gene3D" id="1.10.540.10">
    <property type="entry name" value="Acyl-CoA dehydrogenase/oxidase, N-terminal domain"/>
    <property type="match status" value="1"/>
</dbReference>
<evidence type="ECO:0000256" key="4">
    <source>
        <dbReference type="ARBA" id="ARBA00022827"/>
    </source>
</evidence>
<dbReference type="InterPro" id="IPR036250">
    <property type="entry name" value="AcylCo_DH-like_C"/>
</dbReference>
<evidence type="ECO:0000313" key="11">
    <source>
        <dbReference type="Proteomes" id="UP000326354"/>
    </source>
</evidence>
<proteinExistence type="inferred from homology"/>
<dbReference type="Pfam" id="PF02770">
    <property type="entry name" value="Acyl-CoA_dh_M"/>
    <property type="match status" value="1"/>
</dbReference>
<dbReference type="PANTHER" id="PTHR42803:SF1">
    <property type="entry name" value="BROAD-SPECIFICITY LINEAR ACYL-COA DEHYDROGENASE FADE5"/>
    <property type="match status" value="1"/>
</dbReference>
<keyword evidence="11" id="KW-1185">Reference proteome</keyword>
<dbReference type="InterPro" id="IPR009075">
    <property type="entry name" value="AcylCo_DH/oxidase_C"/>
</dbReference>
<evidence type="ECO:0000259" key="7">
    <source>
        <dbReference type="Pfam" id="PF00441"/>
    </source>
</evidence>
<dbReference type="GO" id="GO:0003995">
    <property type="term" value="F:acyl-CoA dehydrogenase activity"/>
    <property type="evidence" value="ECO:0007669"/>
    <property type="project" value="InterPro"/>
</dbReference>
<feature type="compositionally biased region" description="Basic and acidic residues" evidence="6">
    <location>
        <begin position="606"/>
        <end position="615"/>
    </location>
</feature>
<dbReference type="InterPro" id="IPR052166">
    <property type="entry name" value="Diverse_Acyl-CoA_DH"/>
</dbReference>
<keyword evidence="5" id="KW-0560">Oxidoreductase</keyword>
<dbReference type="InterPro" id="IPR013786">
    <property type="entry name" value="AcylCoA_DH/ox_N"/>
</dbReference>
<evidence type="ECO:0000259" key="8">
    <source>
        <dbReference type="Pfam" id="PF02770"/>
    </source>
</evidence>
<evidence type="ECO:0000256" key="5">
    <source>
        <dbReference type="RuleBase" id="RU362125"/>
    </source>
</evidence>
<dbReference type="PROSITE" id="PS00073">
    <property type="entry name" value="ACYL_COA_DH_2"/>
    <property type="match status" value="1"/>
</dbReference>
<feature type="domain" description="Acyl-CoA oxidase/dehydrogenase middle" evidence="8">
    <location>
        <begin position="169"/>
        <end position="271"/>
    </location>
</feature>
<evidence type="ECO:0000259" key="9">
    <source>
        <dbReference type="Pfam" id="PF02771"/>
    </source>
</evidence>
<protein>
    <submittedName>
        <fullName evidence="10">Acyl-CoA dehydrogenase</fullName>
    </submittedName>
</protein>
<evidence type="ECO:0000256" key="2">
    <source>
        <dbReference type="ARBA" id="ARBA00009347"/>
    </source>
</evidence>
<accession>A0A5S9IL24</accession>
<comment type="similarity">
    <text evidence="2 5">Belongs to the acyl-CoA dehydrogenase family.</text>
</comment>
<dbReference type="PANTHER" id="PTHR42803">
    <property type="entry name" value="ACYL-COA DEHYDROGENASE"/>
    <property type="match status" value="1"/>
</dbReference>
<evidence type="ECO:0000256" key="3">
    <source>
        <dbReference type="ARBA" id="ARBA00022630"/>
    </source>
</evidence>
<dbReference type="RefSeq" id="WP_151966794.1">
    <property type="nucleotide sequence ID" value="NZ_AP019860.1"/>
</dbReference>
<dbReference type="InterPro" id="IPR006091">
    <property type="entry name" value="Acyl-CoA_Oxase/DH_mid-dom"/>
</dbReference>
<dbReference type="Gene3D" id="2.40.110.10">
    <property type="entry name" value="Butyryl-CoA Dehydrogenase, subunit A, domain 2"/>
    <property type="match status" value="1"/>
</dbReference>
<dbReference type="SUPFAM" id="SSF47203">
    <property type="entry name" value="Acyl-CoA dehydrogenase C-terminal domain-like"/>
    <property type="match status" value="1"/>
</dbReference>
<dbReference type="SUPFAM" id="SSF56645">
    <property type="entry name" value="Acyl-CoA dehydrogenase NM domain-like"/>
    <property type="match status" value="1"/>
</dbReference>
<name>A0A5S9IL24_UABAM</name>
<evidence type="ECO:0000313" key="10">
    <source>
        <dbReference type="EMBL" id="BBM82555.1"/>
    </source>
</evidence>
<dbReference type="AlphaFoldDB" id="A0A5S9IL24"/>
<dbReference type="InterPro" id="IPR009100">
    <property type="entry name" value="AcylCoA_DH/oxidase_NM_dom_sf"/>
</dbReference>
<dbReference type="Proteomes" id="UP000326354">
    <property type="component" value="Chromosome"/>
</dbReference>
<dbReference type="Gene3D" id="1.20.140.10">
    <property type="entry name" value="Butyryl-CoA Dehydrogenase, subunit A, domain 3"/>
    <property type="match status" value="1"/>
</dbReference>
<dbReference type="Pfam" id="PF02771">
    <property type="entry name" value="Acyl-CoA_dh_N"/>
    <property type="match status" value="1"/>
</dbReference>
<feature type="region of interest" description="Disordered" evidence="6">
    <location>
        <begin position="593"/>
        <end position="615"/>
    </location>
</feature>
<dbReference type="PROSITE" id="PS00072">
    <property type="entry name" value="ACYL_COA_DH_1"/>
    <property type="match status" value="1"/>
</dbReference>
<organism evidence="10 11">
    <name type="scientific">Uabimicrobium amorphum</name>
    <dbReference type="NCBI Taxonomy" id="2596890"/>
    <lineage>
        <taxon>Bacteria</taxon>
        <taxon>Pseudomonadati</taxon>
        <taxon>Planctomycetota</taxon>
        <taxon>Candidatus Uabimicrobiia</taxon>
        <taxon>Candidatus Uabimicrobiales</taxon>
        <taxon>Candidatus Uabimicrobiaceae</taxon>
        <taxon>Candidatus Uabimicrobium</taxon>
    </lineage>
</organism>
<dbReference type="KEGG" id="uam:UABAM_00898"/>
<evidence type="ECO:0000256" key="6">
    <source>
        <dbReference type="SAM" id="MobiDB-lite"/>
    </source>
</evidence>
<evidence type="ECO:0000256" key="1">
    <source>
        <dbReference type="ARBA" id="ARBA00001974"/>
    </source>
</evidence>
<dbReference type="GO" id="GO:0050660">
    <property type="term" value="F:flavin adenine dinucleotide binding"/>
    <property type="evidence" value="ECO:0007669"/>
    <property type="project" value="InterPro"/>
</dbReference>
<keyword evidence="3 5" id="KW-0285">Flavoprotein</keyword>
<gene>
    <name evidence="10" type="ORF">UABAM_00898</name>
</gene>
<dbReference type="InterPro" id="IPR046373">
    <property type="entry name" value="Acyl-CoA_Oxase/DH_mid-dom_sf"/>
</dbReference>
<sequence>MTCYHAEEWKWLLKNAIDWKTILPLYYSSFPTEDFENEEELHEFFDEIFAQVSQWSDRSVTPRARLLDEKGAGIIENGSTVPSKELQDFYREAADLGFFGLAVPEKYNGMGIPVTLSLFGTAQVGRGCSASFIQLGAFIFTADMLERFCAPEFCEKYIPQIVEGKISGCMCLTEPNSGSDVGSMRTKAVATADGKYLLNGAKIFISNGGGGLALVLARKEGAPEGLKGLSLFFVEEWIEIDGKKHHNYTISKNEDKMGLHGSFTCEVLFEDSVATQVGDDDQGFKIMLHLMNEARIATGIQSLGGIEASLDRAFSYARERKQFGKPVAELPLMKRNLEDYKAEMDAFRALIADTISWYDIYQKLDLKVQHGETLSPEHKQLLSKAKKCVRRRTPIVKYYGSEAYANLSLKAIQVHGGYGFMKEYDVERLHRDSIGALLYEGTSQIQSLMALKDLLKAILSNPKRWFGSLIKGHPFAGYIEGCEQTTKTFREVQYSFKKNFTSLVIKCLRLGNISVFLHPKNWQKQENIDRLMVHAETCCQALSYLETLRVLDQHAQMDDSRKELFWSYYKLVIPRLSGIYSDWKMYKPEKGYDVSESDTTEMNVEQNREHAAVSS</sequence>
<keyword evidence="4 5" id="KW-0274">FAD</keyword>
<reference evidence="10 11" key="1">
    <citation type="submission" date="2019-08" db="EMBL/GenBank/DDBJ databases">
        <title>Complete genome sequence of Candidatus Uab amorphum.</title>
        <authorList>
            <person name="Shiratori T."/>
            <person name="Suzuki S."/>
            <person name="Kakizawa Y."/>
            <person name="Ishida K."/>
        </authorList>
    </citation>
    <scope>NUCLEOTIDE SEQUENCE [LARGE SCALE GENOMIC DNA]</scope>
    <source>
        <strain evidence="10 11">SRT547</strain>
    </source>
</reference>
<comment type="cofactor">
    <cofactor evidence="1 5">
        <name>FAD</name>
        <dbReference type="ChEBI" id="CHEBI:57692"/>
    </cofactor>
</comment>
<dbReference type="Pfam" id="PF00441">
    <property type="entry name" value="Acyl-CoA_dh_1"/>
    <property type="match status" value="1"/>
</dbReference>